<dbReference type="InterPro" id="IPR018201">
    <property type="entry name" value="Ketoacyl_synth_AS"/>
</dbReference>
<keyword evidence="2" id="KW-0597">Phosphoprotein</keyword>
<dbReference type="Pfam" id="PF16197">
    <property type="entry name" value="KAsynt_C_assoc"/>
    <property type="match status" value="1"/>
</dbReference>
<dbReference type="InterPro" id="IPR014030">
    <property type="entry name" value="Ketoacyl_synth_N"/>
</dbReference>
<dbReference type="InterPro" id="IPR032821">
    <property type="entry name" value="PKS_assoc"/>
</dbReference>
<dbReference type="GO" id="GO:0004315">
    <property type="term" value="F:3-oxoacyl-[acyl-carrier-protein] synthase activity"/>
    <property type="evidence" value="ECO:0007669"/>
    <property type="project" value="InterPro"/>
</dbReference>
<dbReference type="Pfam" id="PF00698">
    <property type="entry name" value="Acyl_transf_1"/>
    <property type="match status" value="1"/>
</dbReference>
<dbReference type="Gene3D" id="3.40.366.10">
    <property type="entry name" value="Malonyl-Coenzyme A Acyl Carrier Protein, domain 2"/>
    <property type="match status" value="1"/>
</dbReference>
<dbReference type="InterPro" id="IPR016039">
    <property type="entry name" value="Thiolase-like"/>
</dbReference>
<dbReference type="InterPro" id="IPR014031">
    <property type="entry name" value="Ketoacyl_synth_C"/>
</dbReference>
<feature type="domain" description="Ketosynthase family 3 (KS3)" evidence="5">
    <location>
        <begin position="1"/>
        <end position="387"/>
    </location>
</feature>
<dbReference type="PANTHER" id="PTHR43775:SF22">
    <property type="entry name" value="SYNTHASE, PUTATIVE (JCVI)-RELATED"/>
    <property type="match status" value="1"/>
</dbReference>
<protein>
    <recommendedName>
        <fullName evidence="5">Ketosynthase family 3 (KS3) domain-containing protein</fullName>
    </recommendedName>
</protein>
<proteinExistence type="predicted"/>
<dbReference type="SUPFAM" id="SSF53901">
    <property type="entry name" value="Thiolase-like"/>
    <property type="match status" value="1"/>
</dbReference>
<dbReference type="InterPro" id="IPR050091">
    <property type="entry name" value="PKS_NRPS_Biosynth_Enz"/>
</dbReference>
<dbReference type="CDD" id="cd00833">
    <property type="entry name" value="PKS"/>
    <property type="match status" value="1"/>
</dbReference>
<dbReference type="InterPro" id="IPR016035">
    <property type="entry name" value="Acyl_Trfase/lysoPLipase"/>
</dbReference>
<evidence type="ECO:0000256" key="4">
    <source>
        <dbReference type="ARBA" id="ARBA00023268"/>
    </source>
</evidence>
<name>A0AAV9V8S0_9PEZI</name>
<organism evidence="6 7">
    <name type="scientific">Orbilia brochopaga</name>
    <dbReference type="NCBI Taxonomy" id="3140254"/>
    <lineage>
        <taxon>Eukaryota</taxon>
        <taxon>Fungi</taxon>
        <taxon>Dikarya</taxon>
        <taxon>Ascomycota</taxon>
        <taxon>Pezizomycotina</taxon>
        <taxon>Orbiliomycetes</taxon>
        <taxon>Orbiliales</taxon>
        <taxon>Orbiliaceae</taxon>
        <taxon>Orbilia</taxon>
    </lineage>
</organism>
<dbReference type="InterPro" id="IPR014043">
    <property type="entry name" value="Acyl_transferase_dom"/>
</dbReference>
<evidence type="ECO:0000256" key="2">
    <source>
        <dbReference type="ARBA" id="ARBA00022553"/>
    </source>
</evidence>
<dbReference type="InterPro" id="IPR001227">
    <property type="entry name" value="Ac_transferase_dom_sf"/>
</dbReference>
<accession>A0AAV9V8S0</accession>
<comment type="caution">
    <text evidence="6">The sequence shown here is derived from an EMBL/GenBank/DDBJ whole genome shotgun (WGS) entry which is preliminary data.</text>
</comment>
<dbReference type="Proteomes" id="UP001375240">
    <property type="component" value="Unassembled WGS sequence"/>
</dbReference>
<keyword evidence="7" id="KW-1185">Reference proteome</keyword>
<keyword evidence="3" id="KW-0808">Transferase</keyword>
<evidence type="ECO:0000259" key="5">
    <source>
        <dbReference type="PROSITE" id="PS52004"/>
    </source>
</evidence>
<dbReference type="AlphaFoldDB" id="A0AAV9V8S0"/>
<dbReference type="Gene3D" id="3.40.47.10">
    <property type="match status" value="1"/>
</dbReference>
<dbReference type="GO" id="GO:0004312">
    <property type="term" value="F:fatty acid synthase activity"/>
    <property type="evidence" value="ECO:0007669"/>
    <property type="project" value="TreeGrafter"/>
</dbReference>
<reference evidence="6 7" key="1">
    <citation type="submission" date="2019-10" db="EMBL/GenBank/DDBJ databases">
        <authorList>
            <person name="Palmer J.M."/>
        </authorList>
    </citation>
    <scope>NUCLEOTIDE SEQUENCE [LARGE SCALE GENOMIC DNA]</scope>
    <source>
        <strain evidence="6 7">TWF696</strain>
    </source>
</reference>
<dbReference type="PANTHER" id="PTHR43775">
    <property type="entry name" value="FATTY ACID SYNTHASE"/>
    <property type="match status" value="1"/>
</dbReference>
<keyword evidence="4" id="KW-0511">Multifunctional enzyme</keyword>
<dbReference type="Pfam" id="PF02801">
    <property type="entry name" value="Ketoacyl-synt_C"/>
    <property type="match status" value="1"/>
</dbReference>
<dbReference type="GO" id="GO:0044550">
    <property type="term" value="P:secondary metabolite biosynthetic process"/>
    <property type="evidence" value="ECO:0007669"/>
    <property type="project" value="TreeGrafter"/>
</dbReference>
<evidence type="ECO:0000313" key="6">
    <source>
        <dbReference type="EMBL" id="KAK6355280.1"/>
    </source>
</evidence>
<sequence>MRWEPYFRRDSRNSDILKKTTSRGYFLERLEDFDASFFGISPLEAELMDPQQRIALEVTWEALEHAGISATSLAGSDTAVFIGVNSDDYSRLLLEDIPGVEAWMGIGTAFCGVPNRISYILDLHGPSTAVDAACASGLVAIHHGRQALLAGESKVAIVGGVNALTGPGLTRVLDKAGAVTPEGRCKSFDASANGYGRGEGASILVMKKLSDAMIDGDKILAVLKGSAVGQDGKTNGIMSPNQSVQEDVAKKALQVAGVSPLSVAFVEAHATSTPVGDPCEVAAIASIYGNGINRPKDQPCKIGSVKPNVGHLEAGAGSTSMIKAVLAIANSTFPPQANFQTPNPKMDWENNALEVVRDACPWVQDQKRAGVCSYGYGGTVAHAVIEQPPSFSLPQNEGLVSESGPYMLFLSTPQSQRFGELADQLASWVQETTVPLREIANTLGHHRSHHSHRCAIIADDREDAFNLLRLTGKETTDAWTVKGKVSAGGSKGAVWVFSGHGAQWNDMGKQLLEFEPLFYNAISTIDSIVRGVLEFSPLEALTSGNFDSTEQHQVLTFAIQIGLSAVLRARGARPGAIIGHSVGEIAASVVAG</sequence>
<dbReference type="Pfam" id="PF00109">
    <property type="entry name" value="ketoacyl-synt"/>
    <property type="match status" value="1"/>
</dbReference>
<evidence type="ECO:0000313" key="7">
    <source>
        <dbReference type="Proteomes" id="UP001375240"/>
    </source>
</evidence>
<keyword evidence="1" id="KW-0596">Phosphopantetheine</keyword>
<dbReference type="SMART" id="SM00825">
    <property type="entry name" value="PKS_KS"/>
    <property type="match status" value="1"/>
</dbReference>
<dbReference type="SUPFAM" id="SSF52151">
    <property type="entry name" value="FabD/lysophospholipase-like"/>
    <property type="match status" value="1"/>
</dbReference>
<dbReference type="PROSITE" id="PS52004">
    <property type="entry name" value="KS3_2"/>
    <property type="match status" value="1"/>
</dbReference>
<dbReference type="GO" id="GO:0006633">
    <property type="term" value="P:fatty acid biosynthetic process"/>
    <property type="evidence" value="ECO:0007669"/>
    <property type="project" value="InterPro"/>
</dbReference>
<dbReference type="EMBL" id="JAVHNQ010000002">
    <property type="protein sequence ID" value="KAK6355280.1"/>
    <property type="molecule type" value="Genomic_DNA"/>
</dbReference>
<evidence type="ECO:0000256" key="3">
    <source>
        <dbReference type="ARBA" id="ARBA00022679"/>
    </source>
</evidence>
<dbReference type="PROSITE" id="PS00606">
    <property type="entry name" value="KS3_1"/>
    <property type="match status" value="1"/>
</dbReference>
<dbReference type="InterPro" id="IPR020841">
    <property type="entry name" value="PKS_Beta-ketoAc_synthase_dom"/>
</dbReference>
<gene>
    <name evidence="6" type="ORF">TWF696_004392</name>
</gene>
<evidence type="ECO:0000256" key="1">
    <source>
        <dbReference type="ARBA" id="ARBA00022450"/>
    </source>
</evidence>